<sequence>MAESSVTLVLREREEVITLSKALLIRHSEYFRAMLERDHFREGSDAAVGEAVTVTAEWLRAETFGYLPVLLHLGDQPGLLKIHFRGLWDGFPSTEHPNSVYALLKMCDYFQIDTHVERLLKLICSAPERWGLDVLPVLLEVRPGLLESKDFPFERLVRAVVWRLRQGGEDEKALASFPPDFLMRVRKDYQEEVERASLRVKLHKYFPS</sequence>
<proteinExistence type="predicted"/>
<reference evidence="1" key="1">
    <citation type="submission" date="2014-11" db="EMBL/GenBank/DDBJ databases">
        <authorList>
            <person name="Otto D Thomas"/>
            <person name="Naeem Raeece"/>
        </authorList>
    </citation>
    <scope>NUCLEOTIDE SEQUENCE</scope>
</reference>
<dbReference type="EMBL" id="CDMZ01002996">
    <property type="protein sequence ID" value="CEM44709.1"/>
    <property type="molecule type" value="Genomic_DNA"/>
</dbReference>
<accession>A0A0G4HKT3</accession>
<gene>
    <name evidence="1" type="ORF">Cvel_28536</name>
</gene>
<organism evidence="1">
    <name type="scientific">Chromera velia CCMP2878</name>
    <dbReference type="NCBI Taxonomy" id="1169474"/>
    <lineage>
        <taxon>Eukaryota</taxon>
        <taxon>Sar</taxon>
        <taxon>Alveolata</taxon>
        <taxon>Colpodellida</taxon>
        <taxon>Chromeraceae</taxon>
        <taxon>Chromera</taxon>
    </lineage>
</organism>
<dbReference type="InterPro" id="IPR011333">
    <property type="entry name" value="SKP1/BTB/POZ_sf"/>
</dbReference>
<evidence type="ECO:0000313" key="1">
    <source>
        <dbReference type="EMBL" id="CEM44709.1"/>
    </source>
</evidence>
<protein>
    <recommendedName>
        <fullName evidence="2">BTB domain-containing protein</fullName>
    </recommendedName>
</protein>
<name>A0A0G4HKT3_9ALVE</name>
<dbReference type="VEuPathDB" id="CryptoDB:Cvel_28536"/>
<dbReference type="Gene3D" id="3.30.710.10">
    <property type="entry name" value="Potassium Channel Kv1.1, Chain A"/>
    <property type="match status" value="1"/>
</dbReference>
<evidence type="ECO:0008006" key="2">
    <source>
        <dbReference type="Google" id="ProtNLM"/>
    </source>
</evidence>
<dbReference type="AlphaFoldDB" id="A0A0G4HKT3"/>
<dbReference type="PhylomeDB" id="A0A0G4HKT3"/>